<dbReference type="RefSeq" id="WP_076423990.1">
    <property type="nucleotide sequence ID" value="NZ_FTMP01000001.1"/>
</dbReference>
<dbReference type="AlphaFoldDB" id="A0A1N6NY36"/>
<evidence type="ECO:0000259" key="1">
    <source>
        <dbReference type="Pfam" id="PF14090"/>
    </source>
</evidence>
<gene>
    <name evidence="2" type="ORF">SAMN05878282_101623</name>
</gene>
<accession>A0A1N6NY36</accession>
<evidence type="ECO:0000313" key="2">
    <source>
        <dbReference type="EMBL" id="SIP96960.1"/>
    </source>
</evidence>
<organism evidence="2 3">
    <name type="scientific">Aquipseudomonas alcaligenes</name>
    <name type="common">Pseudomonas alcaligenes</name>
    <dbReference type="NCBI Taxonomy" id="43263"/>
    <lineage>
        <taxon>Bacteria</taxon>
        <taxon>Pseudomonadati</taxon>
        <taxon>Pseudomonadota</taxon>
        <taxon>Gammaproteobacteria</taxon>
        <taxon>Pseudomonadales</taxon>
        <taxon>Pseudomonadaceae</taxon>
        <taxon>Aquipseudomonas</taxon>
    </lineage>
</organism>
<feature type="domain" description="Winged helix-turn-helix" evidence="1">
    <location>
        <begin position="17"/>
        <end position="82"/>
    </location>
</feature>
<protein>
    <submittedName>
        <fullName evidence="2">Helix-turn-helix domain-containing protein</fullName>
    </submittedName>
</protein>
<dbReference type="Pfam" id="PF14090">
    <property type="entry name" value="HTH_39"/>
    <property type="match status" value="1"/>
</dbReference>
<name>A0A1N6NY36_AQUAC</name>
<dbReference type="Proteomes" id="UP000185841">
    <property type="component" value="Unassembled WGS sequence"/>
</dbReference>
<evidence type="ECO:0000313" key="3">
    <source>
        <dbReference type="Proteomes" id="UP000185841"/>
    </source>
</evidence>
<dbReference type="EMBL" id="FTMP01000001">
    <property type="protein sequence ID" value="SIP96960.1"/>
    <property type="molecule type" value="Genomic_DNA"/>
</dbReference>
<proteinExistence type="predicted"/>
<sequence length="86" mass="9709">MNDIAQNSSLGTSTHAQRARLLSWLEAGPIDTITARRELNILMPTARIKELRERGHSIISQRISMTDEQGRTHHGIALYYLTHTGE</sequence>
<dbReference type="InterPro" id="IPR055245">
    <property type="entry name" value="HTH_proteobacteria"/>
</dbReference>
<reference evidence="2 3" key="1">
    <citation type="submission" date="2017-01" db="EMBL/GenBank/DDBJ databases">
        <authorList>
            <person name="Mah S.A."/>
            <person name="Swanson W.J."/>
            <person name="Moy G.W."/>
            <person name="Vacquier V.D."/>
        </authorList>
    </citation>
    <scope>NUCLEOTIDE SEQUENCE [LARGE SCALE GENOMIC DNA]</scope>
    <source>
        <strain evidence="2 3">RU36E</strain>
    </source>
</reference>